<dbReference type="AlphaFoldDB" id="A0A6J4TKI9"/>
<proteinExistence type="predicted"/>
<dbReference type="EMBL" id="CADCVS010000437">
    <property type="protein sequence ID" value="CAA9525906.1"/>
    <property type="molecule type" value="Genomic_DNA"/>
</dbReference>
<name>A0A6J4TKI9_9ACTN</name>
<evidence type="ECO:0000313" key="2">
    <source>
        <dbReference type="EMBL" id="CAA9525906.1"/>
    </source>
</evidence>
<feature type="non-terminal residue" evidence="2">
    <location>
        <position position="77"/>
    </location>
</feature>
<reference evidence="2" key="1">
    <citation type="submission" date="2020-02" db="EMBL/GenBank/DDBJ databases">
        <authorList>
            <person name="Meier V. D."/>
        </authorList>
    </citation>
    <scope>NUCLEOTIDE SEQUENCE</scope>
    <source>
        <strain evidence="2">AVDCRST_MAG30</strain>
    </source>
</reference>
<feature type="non-terminal residue" evidence="2">
    <location>
        <position position="1"/>
    </location>
</feature>
<gene>
    <name evidence="2" type="ORF">AVDCRST_MAG30-3374</name>
</gene>
<protein>
    <submittedName>
        <fullName evidence="2">Uncharacterized protein</fullName>
    </submittedName>
</protein>
<sequence length="77" mass="8178">APAAARGLRRAAQDAPARARRGRGARPDRAGRARPVRHAARRARARGRRGRGRPRAQGGHRGGRGRGRRVAAAPPAL</sequence>
<accession>A0A6J4TKI9</accession>
<evidence type="ECO:0000256" key="1">
    <source>
        <dbReference type="SAM" id="MobiDB-lite"/>
    </source>
</evidence>
<organism evidence="2">
    <name type="scientific">uncultured Solirubrobacteraceae bacterium</name>
    <dbReference type="NCBI Taxonomy" id="1162706"/>
    <lineage>
        <taxon>Bacteria</taxon>
        <taxon>Bacillati</taxon>
        <taxon>Actinomycetota</taxon>
        <taxon>Thermoleophilia</taxon>
        <taxon>Solirubrobacterales</taxon>
        <taxon>Solirubrobacteraceae</taxon>
        <taxon>environmental samples</taxon>
    </lineage>
</organism>
<feature type="region of interest" description="Disordered" evidence="1">
    <location>
        <begin position="1"/>
        <end position="77"/>
    </location>
</feature>
<feature type="compositionally biased region" description="Basic residues" evidence="1">
    <location>
        <begin position="32"/>
        <end position="54"/>
    </location>
</feature>